<dbReference type="EMBL" id="CP139558">
    <property type="protein sequence ID" value="WPU91547.1"/>
    <property type="molecule type" value="Genomic_DNA"/>
</dbReference>
<comment type="cofactor">
    <cofactor evidence="1">
        <name>Mg(2+)</name>
        <dbReference type="ChEBI" id="CHEBI:18420"/>
    </cofactor>
</comment>
<evidence type="ECO:0000259" key="15">
    <source>
        <dbReference type="Pfam" id="PF00391"/>
    </source>
</evidence>
<evidence type="ECO:0000256" key="1">
    <source>
        <dbReference type="ARBA" id="ARBA00001946"/>
    </source>
</evidence>
<comment type="pathway">
    <text evidence="3">Carbohydrate biosynthesis; gluconeogenesis.</text>
</comment>
<dbReference type="SUPFAM" id="SSF56059">
    <property type="entry name" value="Glutathione synthetase ATP-binding domain-like"/>
    <property type="match status" value="1"/>
</dbReference>
<comment type="similarity">
    <text evidence="4">Belongs to the PEP-utilizing enzyme family.</text>
</comment>
<dbReference type="Pfam" id="PF01326">
    <property type="entry name" value="PPDK_N"/>
    <property type="match status" value="1"/>
</dbReference>
<dbReference type="InterPro" id="IPR008279">
    <property type="entry name" value="PEP-util_enz_mobile_dom"/>
</dbReference>
<keyword evidence="11" id="KW-0067">ATP-binding</keyword>
<evidence type="ECO:0000259" key="16">
    <source>
        <dbReference type="Pfam" id="PF01326"/>
    </source>
</evidence>
<evidence type="ECO:0000256" key="3">
    <source>
        <dbReference type="ARBA" id="ARBA00004742"/>
    </source>
</evidence>
<dbReference type="InterPro" id="IPR013815">
    <property type="entry name" value="ATP_grasp_subdomain_1"/>
</dbReference>
<dbReference type="Pfam" id="PF00391">
    <property type="entry name" value="PEP-utilizers"/>
    <property type="match status" value="1"/>
</dbReference>
<evidence type="ECO:0000256" key="9">
    <source>
        <dbReference type="ARBA" id="ARBA00022741"/>
    </source>
</evidence>
<dbReference type="InterPro" id="IPR002192">
    <property type="entry name" value="PPDK_AMP/ATP-bd"/>
</dbReference>
<evidence type="ECO:0000256" key="13">
    <source>
        <dbReference type="ARBA" id="ARBA00033470"/>
    </source>
</evidence>
<keyword evidence="9" id="KW-0547">Nucleotide-binding</keyword>
<dbReference type="InterPro" id="IPR036637">
    <property type="entry name" value="Phosphohistidine_dom_sf"/>
</dbReference>
<evidence type="ECO:0000256" key="11">
    <source>
        <dbReference type="ARBA" id="ARBA00022840"/>
    </source>
</evidence>
<evidence type="ECO:0000256" key="8">
    <source>
        <dbReference type="ARBA" id="ARBA00022723"/>
    </source>
</evidence>
<evidence type="ECO:0000256" key="5">
    <source>
        <dbReference type="ARBA" id="ARBA00011996"/>
    </source>
</evidence>
<dbReference type="EC" id="2.7.9.2" evidence="5"/>
<evidence type="ECO:0000256" key="2">
    <source>
        <dbReference type="ARBA" id="ARBA00002988"/>
    </source>
</evidence>
<keyword evidence="18" id="KW-1185">Reference proteome</keyword>
<evidence type="ECO:0000313" key="17">
    <source>
        <dbReference type="EMBL" id="WPU91547.1"/>
    </source>
</evidence>
<accession>A0ABZ0TEC2</accession>
<dbReference type="Proteomes" id="UP001324380">
    <property type="component" value="Chromosome"/>
</dbReference>
<gene>
    <name evidence="17" type="ORF">SNE25_19705</name>
</gene>
<keyword evidence="8" id="KW-0479">Metal-binding</keyword>
<feature type="domain" description="PEP-utilising enzyme mobile" evidence="15">
    <location>
        <begin position="345"/>
        <end position="410"/>
    </location>
</feature>
<evidence type="ECO:0000256" key="14">
    <source>
        <dbReference type="ARBA" id="ARBA00047700"/>
    </source>
</evidence>
<proteinExistence type="inferred from homology"/>
<keyword evidence="12" id="KW-0460">Magnesium</keyword>
<evidence type="ECO:0000256" key="6">
    <source>
        <dbReference type="ARBA" id="ARBA00021623"/>
    </source>
</evidence>
<keyword evidence="10" id="KW-0418">Kinase</keyword>
<feature type="domain" description="Pyruvate phosphate dikinase AMP/ATP-binding" evidence="16">
    <location>
        <begin position="76"/>
        <end position="304"/>
    </location>
</feature>
<evidence type="ECO:0000256" key="4">
    <source>
        <dbReference type="ARBA" id="ARBA00007837"/>
    </source>
</evidence>
<sequence length="418" mass="46269">MTQRKLRKHLFKIPGGYLVEILDEPTSLKATGLQLLKEKGLNVPAFFVVGFPGSRFKKDLFGIEETRILKDHLSKFKNTSLSVRSASKYEDGRKKSNAGMFLSYNGVQGINAVKNCIQNILGDHYAKTGNINCEIIIQETINTRFAGVTLFESALSKCYMESYYGSCRGVVDGVVVPYISTLEAGRWSHIDNVHITKSKFIVSNHFIDKVLIPLPGQKLNKVSQAFELGNIRFLQRYNAGESMVYGVRKMPSSSYRQSMDNILKEILKVAPYFKKGVDAEWGINEQGILFFFQARALTRSLAQLSVDENTTMDVLNETTIKGLPASSGCVTGTVTQHSNATSPCKKILFIREATIENVEYLRNFKAVISQFGGILSHLAIVCREQGIPCVVGIQAQIAEGTEVSIDGKSGTVKILAKV</sequence>
<dbReference type="Gene3D" id="3.50.30.10">
    <property type="entry name" value="Phosphohistidine domain"/>
    <property type="match status" value="1"/>
</dbReference>
<comment type="function">
    <text evidence="2">Catalyzes the phosphorylation of pyruvate to phosphoenolpyruvate.</text>
</comment>
<reference evidence="17 18" key="1">
    <citation type="submission" date="2023-11" db="EMBL/GenBank/DDBJ databases">
        <title>Analysis of the Genomes of Mucilaginibacter gossypii cycad 4 and M. sabulilitoris SNA2: microbes with the potential for plant growth promotion.</title>
        <authorList>
            <person name="Hirsch A.M."/>
            <person name="Humm E."/>
            <person name="Rubbi M."/>
            <person name="Del Vecchio G."/>
            <person name="Ha S.M."/>
            <person name="Pellegrini M."/>
            <person name="Gunsalus R.P."/>
        </authorList>
    </citation>
    <scope>NUCLEOTIDE SEQUENCE [LARGE SCALE GENOMIC DNA]</scope>
    <source>
        <strain evidence="17 18">SNA2</strain>
    </source>
</reference>
<comment type="catalytic activity">
    <reaction evidence="14">
        <text>pyruvate + ATP + H2O = phosphoenolpyruvate + AMP + phosphate + 2 H(+)</text>
        <dbReference type="Rhea" id="RHEA:11364"/>
        <dbReference type="ChEBI" id="CHEBI:15361"/>
        <dbReference type="ChEBI" id="CHEBI:15377"/>
        <dbReference type="ChEBI" id="CHEBI:15378"/>
        <dbReference type="ChEBI" id="CHEBI:30616"/>
        <dbReference type="ChEBI" id="CHEBI:43474"/>
        <dbReference type="ChEBI" id="CHEBI:58702"/>
        <dbReference type="ChEBI" id="CHEBI:456215"/>
        <dbReference type="EC" id="2.7.9.2"/>
    </reaction>
</comment>
<dbReference type="PANTHER" id="PTHR43030:SF1">
    <property type="entry name" value="PHOSPHOENOLPYRUVATE SYNTHASE"/>
    <property type="match status" value="1"/>
</dbReference>
<keyword evidence="7" id="KW-0808">Transferase</keyword>
<dbReference type="SUPFAM" id="SSF52009">
    <property type="entry name" value="Phosphohistidine domain"/>
    <property type="match status" value="1"/>
</dbReference>
<organism evidence="17 18">
    <name type="scientific">Mucilaginibacter sabulilitoris</name>
    <dbReference type="NCBI Taxonomy" id="1173583"/>
    <lineage>
        <taxon>Bacteria</taxon>
        <taxon>Pseudomonadati</taxon>
        <taxon>Bacteroidota</taxon>
        <taxon>Sphingobacteriia</taxon>
        <taxon>Sphingobacteriales</taxon>
        <taxon>Sphingobacteriaceae</taxon>
        <taxon>Mucilaginibacter</taxon>
    </lineage>
</organism>
<evidence type="ECO:0000256" key="12">
    <source>
        <dbReference type="ARBA" id="ARBA00022842"/>
    </source>
</evidence>
<dbReference type="Gene3D" id="3.30.1490.20">
    <property type="entry name" value="ATP-grasp fold, A domain"/>
    <property type="match status" value="1"/>
</dbReference>
<dbReference type="RefSeq" id="WP_321560713.1">
    <property type="nucleotide sequence ID" value="NZ_CP139558.1"/>
</dbReference>
<dbReference type="PANTHER" id="PTHR43030">
    <property type="entry name" value="PHOSPHOENOLPYRUVATE SYNTHASE"/>
    <property type="match status" value="1"/>
</dbReference>
<name>A0ABZ0TEC2_9SPHI</name>
<evidence type="ECO:0000256" key="10">
    <source>
        <dbReference type="ARBA" id="ARBA00022777"/>
    </source>
</evidence>
<dbReference type="InterPro" id="IPR006319">
    <property type="entry name" value="PEP_synth"/>
</dbReference>
<evidence type="ECO:0000313" key="18">
    <source>
        <dbReference type="Proteomes" id="UP001324380"/>
    </source>
</evidence>
<protein>
    <recommendedName>
        <fullName evidence="6">Phosphoenolpyruvate synthase</fullName>
        <ecNumber evidence="5">2.7.9.2</ecNumber>
    </recommendedName>
    <alternativeName>
        <fullName evidence="13">Pyruvate, water dikinase</fullName>
    </alternativeName>
</protein>
<evidence type="ECO:0000256" key="7">
    <source>
        <dbReference type="ARBA" id="ARBA00022679"/>
    </source>
</evidence>